<dbReference type="NCBIfam" id="TIGR04183">
    <property type="entry name" value="Por_Secre_tail"/>
    <property type="match status" value="1"/>
</dbReference>
<accession>A0A098LA91</accession>
<keyword evidence="1" id="KW-0732">Signal</keyword>
<dbReference type="Gene3D" id="2.60.40.10">
    <property type="entry name" value="Immunoglobulins"/>
    <property type="match status" value="1"/>
</dbReference>
<dbReference type="PANTHER" id="PTHR43037">
    <property type="entry name" value="UNNAMED PRODUCT-RELATED"/>
    <property type="match status" value="1"/>
</dbReference>
<feature type="domain" description="Secretion system C-terminal sorting" evidence="3">
    <location>
        <begin position="523"/>
        <end position="600"/>
    </location>
</feature>
<name>A0A098LA91_9BACT</name>
<evidence type="ECO:0000313" key="4">
    <source>
        <dbReference type="EMBL" id="GAL83324.1"/>
    </source>
</evidence>
<evidence type="ECO:0000256" key="1">
    <source>
        <dbReference type="ARBA" id="ARBA00022729"/>
    </source>
</evidence>
<dbReference type="InterPro" id="IPR008979">
    <property type="entry name" value="Galactose-bd-like_sf"/>
</dbReference>
<dbReference type="STRING" id="153721.MYP_550"/>
<dbReference type="SUPFAM" id="SSF49785">
    <property type="entry name" value="Galactose-binding domain-like"/>
    <property type="match status" value="1"/>
</dbReference>
<dbReference type="InterPro" id="IPR050955">
    <property type="entry name" value="Plant_Biomass_Hydrol_Est"/>
</dbReference>
<evidence type="ECO:0000259" key="3">
    <source>
        <dbReference type="Pfam" id="PF18962"/>
    </source>
</evidence>
<sequence>MLYISQTSRAQQKATSYSSNFFRFTINYYEYLPPSYSASGHSFPLLIFLHGSGEAGTVLSKTLVPGVPPRLIADGKTDGFSNFIVLSPQSPRTYWYTSFIDEFIEMAKSKYRIDISRIYVTGLSSGGRGTWDYAIAYPEKVAAILPIAAVTVNSNVCNAKEIPVWSFQGENDGKSATSWNTAYNKCNPPIPGKLTVITGAGHNTSLWGTVYQNLSLSPSKDSTGLYTNAIYDWLLSYRTDHTIPNIYPSVFAGEDIIAELPLDKVILSGKASDEDGIIKEYSWTQISGPSLISLSNSTHITTNAYGFIEGIYTFEFRAIDNDGASSSDVIKVFVNRPATDAPILLYRINCGGSEIQDSMLNWSSDKQLSPSEYLETPTTTLTTGSDNWKGLNNSDAPNNVFGNNRYSYQNLTPIQWSFPVNPGQYILKLYFSDAGQKDGTRLINVQAEGNEILHEFDIHKTFGDAGGQKNFVIDVSDGSLDLSLTATLNVAKVDGIEVSQEGTASLRTETLTNSSSQFYFRYYPAPVEENLTLEFNLPENNFTKIELLDQKGVPLKTLFEGISGNNQSVNINLANEGFSSGLYFIIFRSNFHNFTEKIMIKK</sequence>
<dbReference type="InterPro" id="IPR013783">
    <property type="entry name" value="Ig-like_fold"/>
</dbReference>
<dbReference type="Gene3D" id="3.40.50.1820">
    <property type="entry name" value="alpha/beta hydrolase"/>
    <property type="match status" value="1"/>
</dbReference>
<gene>
    <name evidence="4" type="ORF">MYP_550</name>
</gene>
<evidence type="ECO:0000313" key="5">
    <source>
        <dbReference type="Proteomes" id="UP000030185"/>
    </source>
</evidence>
<dbReference type="InterPro" id="IPR029058">
    <property type="entry name" value="AB_hydrolase_fold"/>
</dbReference>
<dbReference type="Pfam" id="PF11721">
    <property type="entry name" value="Malectin"/>
    <property type="match status" value="1"/>
</dbReference>
<dbReference type="EMBL" id="BBLT01000001">
    <property type="protein sequence ID" value="GAL83324.1"/>
    <property type="molecule type" value="Genomic_DNA"/>
</dbReference>
<proteinExistence type="predicted"/>
<keyword evidence="5" id="KW-1185">Reference proteome</keyword>
<dbReference type="Proteomes" id="UP000030185">
    <property type="component" value="Unassembled WGS sequence"/>
</dbReference>
<dbReference type="InterPro" id="IPR021720">
    <property type="entry name" value="Malectin_dom"/>
</dbReference>
<evidence type="ECO:0000259" key="2">
    <source>
        <dbReference type="Pfam" id="PF11721"/>
    </source>
</evidence>
<dbReference type="Gene3D" id="2.60.120.430">
    <property type="entry name" value="Galactose-binding lectin"/>
    <property type="match status" value="1"/>
</dbReference>
<dbReference type="InterPro" id="IPR026444">
    <property type="entry name" value="Secre_tail"/>
</dbReference>
<dbReference type="eggNOG" id="COG3055">
    <property type="taxonomic scope" value="Bacteria"/>
</dbReference>
<dbReference type="SUPFAM" id="SSF53474">
    <property type="entry name" value="alpha/beta-Hydrolases"/>
    <property type="match status" value="1"/>
</dbReference>
<feature type="domain" description="Malectin" evidence="2">
    <location>
        <begin position="345"/>
        <end position="487"/>
    </location>
</feature>
<dbReference type="PANTHER" id="PTHR43037:SF1">
    <property type="entry name" value="BLL1128 PROTEIN"/>
    <property type="match status" value="1"/>
</dbReference>
<organism evidence="4 5">
    <name type="scientific">Sporocytophaga myxococcoides</name>
    <dbReference type="NCBI Taxonomy" id="153721"/>
    <lineage>
        <taxon>Bacteria</taxon>
        <taxon>Pseudomonadati</taxon>
        <taxon>Bacteroidota</taxon>
        <taxon>Cytophagia</taxon>
        <taxon>Cytophagales</taxon>
        <taxon>Cytophagaceae</taxon>
        <taxon>Sporocytophaga</taxon>
    </lineage>
</organism>
<protein>
    <submittedName>
        <fullName evidence="4">Uncharacterized protein</fullName>
    </submittedName>
</protein>
<comment type="caution">
    <text evidence="4">The sequence shown here is derived from an EMBL/GenBank/DDBJ whole genome shotgun (WGS) entry which is preliminary data.</text>
</comment>
<dbReference type="eggNOG" id="COG4099">
    <property type="taxonomic scope" value="Bacteria"/>
</dbReference>
<dbReference type="Pfam" id="PF22352">
    <property type="entry name" value="K319L-like_PKD"/>
    <property type="match status" value="1"/>
</dbReference>
<reference evidence="4 5" key="1">
    <citation type="submission" date="2014-09" db="EMBL/GenBank/DDBJ databases">
        <title>Sporocytophaga myxococcoides PG-01 genome sequencing.</title>
        <authorList>
            <person name="Liu L."/>
            <person name="Gao P.J."/>
            <person name="Chen G.J."/>
            <person name="Wang L.S."/>
        </authorList>
    </citation>
    <scope>NUCLEOTIDE SEQUENCE [LARGE SCALE GENOMIC DNA]</scope>
    <source>
        <strain evidence="4 5">PG-01</strain>
    </source>
</reference>
<dbReference type="AlphaFoldDB" id="A0A098LA91"/>
<dbReference type="Pfam" id="PF18962">
    <property type="entry name" value="Por_Secre_tail"/>
    <property type="match status" value="1"/>
</dbReference>